<sequence length="705" mass="77265">MLDESDPLITMLESARLAPPARGARERKPMLSKQVLDENDRAANFHIMPDSELKALWDTLVACTLAFVCVVSPTLGAFAPELQLSVGWRVCGSLTAAMTLLVLLADIALSMRTAFMDDGVYIRVPRLIARHYFRGRDFALDVLAAIPLRLLLAGSTWRGLEREYDAERGLFRSCEFFELVCLWDLFKLNKLMRKLDSIDRWANVHSAVTQLLKLFLGLAYMWLWTGMGYFYIGTLEDARARAAGELVPSAFSPSNFFEPAAPVYHQVLRSVFWGLSITSGIGPDIEPESLNEVLFTSACSVLSILIYALSIGSASAAIAELQAPLQARRRRLEQLNEYMRYKNVPLALRQRVNAFFDYRGLSLLGVVSDSDVMQKMPVSLNAQLSVSLNRSLFSQVPLFQDCPATLLLAMVSRLVPLIHMPGDWIIREGTEGKALYFINRGQCVVIKADKRRRTDDPKRRPPTHAHSVLDALAVGVERSRMAMLRLGGGMASNRTQARLARRGASMDASNAEQSTPLSTRANTRTSTRGTRPSIATRAGTESAAGGAPHVLTHHPVETVAVLSDNDFFGERALLTAGITAASVQALTYCDLMALYASDFKAVVNEFPFFSAVVDEHAAKKRYPAHLLTRGTEGTSAAAESAGARTPQQPLGPLDGILPTSFLTTGLLPAAFSSAAQPTLGDDPARGQEHGQTGELDLGRRDEPRR</sequence>
<dbReference type="CDD" id="cd00038">
    <property type="entry name" value="CAP_ED"/>
    <property type="match status" value="1"/>
</dbReference>
<evidence type="ECO:0000313" key="10">
    <source>
        <dbReference type="EMBL" id="KAG8469836.1"/>
    </source>
</evidence>
<dbReference type="InterPro" id="IPR018488">
    <property type="entry name" value="cNMP-bd_CS"/>
</dbReference>
<dbReference type="PANTHER" id="PTHR10217">
    <property type="entry name" value="VOLTAGE AND LIGAND GATED POTASSIUM CHANNEL"/>
    <property type="match status" value="1"/>
</dbReference>
<comment type="caution">
    <text evidence="10">The sequence shown here is derived from an EMBL/GenBank/DDBJ whole genome shotgun (WGS) entry which is preliminary data.</text>
</comment>
<organism evidence="10 11">
    <name type="scientific">Diacronema lutheri</name>
    <name type="common">Unicellular marine alga</name>
    <name type="synonym">Monochrysis lutheri</name>
    <dbReference type="NCBI Taxonomy" id="2081491"/>
    <lineage>
        <taxon>Eukaryota</taxon>
        <taxon>Haptista</taxon>
        <taxon>Haptophyta</taxon>
        <taxon>Pavlovophyceae</taxon>
        <taxon>Pavlovales</taxon>
        <taxon>Pavlovaceae</taxon>
        <taxon>Diacronema</taxon>
    </lineage>
</organism>
<dbReference type="SUPFAM" id="SSF51206">
    <property type="entry name" value="cAMP-binding domain-like"/>
    <property type="match status" value="1"/>
</dbReference>
<dbReference type="InterPro" id="IPR018490">
    <property type="entry name" value="cNMP-bd_dom_sf"/>
</dbReference>
<feature type="region of interest" description="Disordered" evidence="7">
    <location>
        <begin position="630"/>
        <end position="652"/>
    </location>
</feature>
<evidence type="ECO:0000259" key="9">
    <source>
        <dbReference type="PROSITE" id="PS50042"/>
    </source>
</evidence>
<dbReference type="GO" id="GO:0005249">
    <property type="term" value="F:voltage-gated potassium channel activity"/>
    <property type="evidence" value="ECO:0007669"/>
    <property type="project" value="TreeGrafter"/>
</dbReference>
<dbReference type="PROSITE" id="PS50042">
    <property type="entry name" value="CNMP_BINDING_3"/>
    <property type="match status" value="2"/>
</dbReference>
<dbReference type="GO" id="GO:0042391">
    <property type="term" value="P:regulation of membrane potential"/>
    <property type="evidence" value="ECO:0007669"/>
    <property type="project" value="TreeGrafter"/>
</dbReference>
<comment type="subcellular location">
    <subcellularLocation>
        <location evidence="1">Membrane</location>
        <topology evidence="1">Multi-pass membrane protein</topology>
    </subcellularLocation>
</comment>
<dbReference type="AlphaFoldDB" id="A0A8J6CG74"/>
<dbReference type="Gene3D" id="2.60.120.10">
    <property type="entry name" value="Jelly Rolls"/>
    <property type="match status" value="1"/>
</dbReference>
<dbReference type="Gene3D" id="1.10.287.630">
    <property type="entry name" value="Helix hairpin bin"/>
    <property type="match status" value="1"/>
</dbReference>
<keyword evidence="6 8" id="KW-0472">Membrane</keyword>
<feature type="domain" description="Cyclic nucleotide-binding" evidence="9">
    <location>
        <begin position="559"/>
        <end position="603"/>
    </location>
</feature>
<evidence type="ECO:0000256" key="7">
    <source>
        <dbReference type="SAM" id="MobiDB-lite"/>
    </source>
</evidence>
<evidence type="ECO:0000256" key="8">
    <source>
        <dbReference type="SAM" id="Phobius"/>
    </source>
</evidence>
<dbReference type="EMBL" id="JAGTXO010000002">
    <property type="protein sequence ID" value="KAG8469836.1"/>
    <property type="molecule type" value="Genomic_DNA"/>
</dbReference>
<feature type="compositionally biased region" description="Low complexity" evidence="7">
    <location>
        <begin position="630"/>
        <end position="643"/>
    </location>
</feature>
<dbReference type="Proteomes" id="UP000751190">
    <property type="component" value="Unassembled WGS sequence"/>
</dbReference>
<dbReference type="InterPro" id="IPR050818">
    <property type="entry name" value="KCNH_animal-type"/>
</dbReference>
<feature type="region of interest" description="Disordered" evidence="7">
    <location>
        <begin position="673"/>
        <end position="705"/>
    </location>
</feature>
<feature type="region of interest" description="Disordered" evidence="7">
    <location>
        <begin position="501"/>
        <end position="548"/>
    </location>
</feature>
<keyword evidence="11" id="KW-1185">Reference proteome</keyword>
<dbReference type="Gene3D" id="1.10.287.70">
    <property type="match status" value="1"/>
</dbReference>
<evidence type="ECO:0000313" key="11">
    <source>
        <dbReference type="Proteomes" id="UP000751190"/>
    </source>
</evidence>
<dbReference type="InterPro" id="IPR000595">
    <property type="entry name" value="cNMP-bd_dom"/>
</dbReference>
<keyword evidence="4 8" id="KW-1133">Transmembrane helix</keyword>
<dbReference type="OrthoDB" id="421226at2759"/>
<evidence type="ECO:0000256" key="5">
    <source>
        <dbReference type="ARBA" id="ARBA00023065"/>
    </source>
</evidence>
<evidence type="ECO:0000256" key="1">
    <source>
        <dbReference type="ARBA" id="ARBA00004141"/>
    </source>
</evidence>
<keyword evidence="3 8" id="KW-0812">Transmembrane</keyword>
<evidence type="ECO:0000256" key="4">
    <source>
        <dbReference type="ARBA" id="ARBA00022989"/>
    </source>
</evidence>
<dbReference type="PANTHER" id="PTHR10217:SF435">
    <property type="entry name" value="POTASSIUM VOLTAGE-GATED CHANNEL PROTEIN EAG"/>
    <property type="match status" value="1"/>
</dbReference>
<accession>A0A8J6CG74</accession>
<evidence type="ECO:0000256" key="6">
    <source>
        <dbReference type="ARBA" id="ARBA00023136"/>
    </source>
</evidence>
<dbReference type="InterPro" id="IPR014710">
    <property type="entry name" value="RmlC-like_jellyroll"/>
</dbReference>
<keyword evidence="5" id="KW-0406">Ion transport</keyword>
<dbReference type="SUPFAM" id="SSF81324">
    <property type="entry name" value="Voltage-gated potassium channels"/>
    <property type="match status" value="1"/>
</dbReference>
<feature type="compositionally biased region" description="Basic and acidic residues" evidence="7">
    <location>
        <begin position="696"/>
        <end position="705"/>
    </location>
</feature>
<feature type="transmembrane region" description="Helical" evidence="8">
    <location>
        <begin position="293"/>
        <end position="321"/>
    </location>
</feature>
<name>A0A8J6CG74_DIALT</name>
<feature type="transmembrane region" description="Helical" evidence="8">
    <location>
        <begin position="55"/>
        <end position="80"/>
    </location>
</feature>
<feature type="domain" description="Cyclic nucleotide-binding" evidence="9">
    <location>
        <begin position="398"/>
        <end position="482"/>
    </location>
</feature>
<evidence type="ECO:0000256" key="3">
    <source>
        <dbReference type="ARBA" id="ARBA00022692"/>
    </source>
</evidence>
<feature type="compositionally biased region" description="Polar residues" evidence="7">
    <location>
        <begin position="507"/>
        <end position="530"/>
    </location>
</feature>
<reference evidence="10" key="1">
    <citation type="submission" date="2021-05" db="EMBL/GenBank/DDBJ databases">
        <title>The genome of the haptophyte Pavlova lutheri (Diacronema luteri, Pavlovales) - a model for lipid biosynthesis in eukaryotic algae.</title>
        <authorList>
            <person name="Hulatt C.J."/>
            <person name="Posewitz M.C."/>
        </authorList>
    </citation>
    <scope>NUCLEOTIDE SEQUENCE</scope>
    <source>
        <strain evidence="10">NIVA-4/92</strain>
    </source>
</reference>
<dbReference type="OMA" id="DIKHHIC"/>
<protein>
    <recommendedName>
        <fullName evidence="9">Cyclic nucleotide-binding domain-containing protein</fullName>
    </recommendedName>
</protein>
<proteinExistence type="predicted"/>
<feature type="transmembrane region" description="Helical" evidence="8">
    <location>
        <begin position="207"/>
        <end position="232"/>
    </location>
</feature>
<evidence type="ECO:0000256" key="2">
    <source>
        <dbReference type="ARBA" id="ARBA00022448"/>
    </source>
</evidence>
<dbReference type="GO" id="GO:0005886">
    <property type="term" value="C:plasma membrane"/>
    <property type="evidence" value="ECO:0007669"/>
    <property type="project" value="TreeGrafter"/>
</dbReference>
<dbReference type="Pfam" id="PF00520">
    <property type="entry name" value="Ion_trans"/>
    <property type="match status" value="1"/>
</dbReference>
<keyword evidence="2" id="KW-0813">Transport</keyword>
<dbReference type="PROSITE" id="PS00888">
    <property type="entry name" value="CNMP_BINDING_1"/>
    <property type="match status" value="1"/>
</dbReference>
<gene>
    <name evidence="10" type="ORF">KFE25_006291</name>
</gene>
<feature type="transmembrane region" description="Helical" evidence="8">
    <location>
        <begin position="86"/>
        <end position="109"/>
    </location>
</feature>
<dbReference type="InterPro" id="IPR005821">
    <property type="entry name" value="Ion_trans_dom"/>
</dbReference>